<dbReference type="AlphaFoldDB" id="A0A3P6E391"/>
<protein>
    <submittedName>
        <fullName evidence="1">Uncharacterized protein</fullName>
    </submittedName>
</protein>
<accession>A0A3P6E391</accession>
<name>A0A3P6E391_BRACM</name>
<evidence type="ECO:0000313" key="1">
    <source>
        <dbReference type="EMBL" id="VDD25909.1"/>
    </source>
</evidence>
<dbReference type="EMBL" id="LR031670">
    <property type="protein sequence ID" value="VDD25909.1"/>
    <property type="molecule type" value="Genomic_DNA"/>
</dbReference>
<gene>
    <name evidence="1" type="ORF">BRASC132T45518Z</name>
</gene>
<feature type="non-terminal residue" evidence="1">
    <location>
        <position position="1"/>
    </location>
</feature>
<sequence length="66" mass="7315">GSNWSTRPYLDSVSKQSYLRGCNFAVAGSTIQKKNAAPISLFGFGVPVSHLITFNPNDTYLRNIFF</sequence>
<reference evidence="1" key="1">
    <citation type="submission" date="2018-11" db="EMBL/GenBank/DDBJ databases">
        <authorList>
            <consortium name="Genoscope - CEA"/>
            <person name="William W."/>
        </authorList>
    </citation>
    <scope>NUCLEOTIDE SEQUENCE</scope>
</reference>
<organism evidence="1">
    <name type="scientific">Brassica campestris</name>
    <name type="common">Field mustard</name>
    <dbReference type="NCBI Taxonomy" id="3711"/>
    <lineage>
        <taxon>Eukaryota</taxon>
        <taxon>Viridiplantae</taxon>
        <taxon>Streptophyta</taxon>
        <taxon>Embryophyta</taxon>
        <taxon>Tracheophyta</taxon>
        <taxon>Spermatophyta</taxon>
        <taxon>Magnoliopsida</taxon>
        <taxon>eudicotyledons</taxon>
        <taxon>Gunneridae</taxon>
        <taxon>Pentapetalae</taxon>
        <taxon>rosids</taxon>
        <taxon>malvids</taxon>
        <taxon>Brassicales</taxon>
        <taxon>Brassicaceae</taxon>
        <taxon>Brassiceae</taxon>
        <taxon>Brassica</taxon>
    </lineage>
</organism>
<proteinExistence type="predicted"/>